<proteinExistence type="inferred from homology"/>
<feature type="domain" description="Mur ligase central" evidence="24">
    <location>
        <begin position="47"/>
        <end position="269"/>
    </location>
</feature>
<evidence type="ECO:0000256" key="8">
    <source>
        <dbReference type="ARBA" id="ARBA00019357"/>
    </source>
</evidence>
<evidence type="ECO:0000256" key="1">
    <source>
        <dbReference type="ARBA" id="ARBA00001946"/>
    </source>
</evidence>
<dbReference type="InterPro" id="IPR018109">
    <property type="entry name" value="Folylpolyglutamate_synth_CS"/>
</dbReference>
<comment type="similarity">
    <text evidence="5 22">Belongs to the folylpolyglutamate synthase family.</text>
</comment>
<comment type="function">
    <text evidence="2">Functions in two distinct reactions of the de novo folate biosynthetic pathway. Catalyzes the addition of a glutamate residue to dihydropteroate (7,8-dihydropteroate or H2Pte) to form dihydrofolate (7,8-dihydrofolate monoglutamate or H2Pte-Glu). Also catalyzes successive additions of L-glutamate to tetrahydrofolate or 10-formyltetrahydrofolate or 5,10-methylenetetrahydrofolate, leading to folylpolyglutamate derivatives.</text>
</comment>
<dbReference type="InterPro" id="IPR036615">
    <property type="entry name" value="Mur_ligase_C_dom_sf"/>
</dbReference>
<evidence type="ECO:0000256" key="13">
    <source>
        <dbReference type="ARBA" id="ARBA00022842"/>
    </source>
</evidence>
<gene>
    <name evidence="25" type="ORF">F6X38_02120</name>
</gene>
<dbReference type="Pfam" id="PF02875">
    <property type="entry name" value="Mur_ligase_C"/>
    <property type="match status" value="1"/>
</dbReference>
<evidence type="ECO:0000256" key="10">
    <source>
        <dbReference type="ARBA" id="ARBA00022723"/>
    </source>
</evidence>
<evidence type="ECO:0000256" key="11">
    <source>
        <dbReference type="ARBA" id="ARBA00022741"/>
    </source>
</evidence>
<dbReference type="GO" id="GO:0008841">
    <property type="term" value="F:dihydrofolate synthase activity"/>
    <property type="evidence" value="ECO:0007669"/>
    <property type="project" value="UniProtKB-EC"/>
</dbReference>
<keyword evidence="13" id="KW-0460">Magnesium</keyword>
<evidence type="ECO:0000256" key="18">
    <source>
        <dbReference type="ARBA" id="ARBA00047493"/>
    </source>
</evidence>
<evidence type="ECO:0000256" key="4">
    <source>
        <dbReference type="ARBA" id="ARBA00005150"/>
    </source>
</evidence>
<dbReference type="GO" id="GO:0046872">
    <property type="term" value="F:metal ion binding"/>
    <property type="evidence" value="ECO:0007669"/>
    <property type="project" value="UniProtKB-KW"/>
</dbReference>
<dbReference type="GO" id="GO:0004326">
    <property type="term" value="F:tetrahydrofolylpolyglutamate synthase activity"/>
    <property type="evidence" value="ECO:0007669"/>
    <property type="project" value="UniProtKB-EC"/>
</dbReference>
<dbReference type="GO" id="GO:0046656">
    <property type="term" value="P:folic acid biosynthetic process"/>
    <property type="evidence" value="ECO:0007669"/>
    <property type="project" value="UniProtKB-KW"/>
</dbReference>
<evidence type="ECO:0000256" key="16">
    <source>
        <dbReference type="ARBA" id="ARBA00030592"/>
    </source>
</evidence>
<sequence>MPGLAADAIERLSLVHPRGYDLALTRIERLLDRLDNPHRRLPPVIHVAGTNGKGSTVAFVRAMLEGQGLAVHVHTSPHLVDWRERFRLGRTDGPGRLVEDAVLAEAIGRVAAANAGEPITVFEILTAAMFVLFSEHPADCCVMEVGLGGRLDATNVVERPAACAITTVSLDHQSYLGDTVAKIAGEKAGIVKHGSPVVIGRQTEGAAEEVLVRAARRSFAPVSVYGEDFLAFEEHGRMVYQDDRGLLDLPLPRLPGRHQLANAATAIATLRQAGFAPTQKSIERGLLAVDWPGRMQQIRSGPLKAAAGEGAELWLDGGHNPGAGAVIAEALADMEERVSRPLVLVVGMLNTKDPAGFFAPFAGIARRVLAVPVRNSDAGLDPEALAEAARSAGLEAETAEGVEAAIRSVADGWPEPVAPRFLVCGSLYLAGEVLGLSGLVPE</sequence>
<dbReference type="FunFam" id="3.40.1190.10:FF:000011">
    <property type="entry name" value="Folylpolyglutamate synthase/dihydrofolate synthase"/>
    <property type="match status" value="1"/>
</dbReference>
<reference evidence="25 26" key="1">
    <citation type="submission" date="2019-09" db="EMBL/GenBank/DDBJ databases">
        <title>YIM 132180 draft genome.</title>
        <authorList>
            <person name="Zhang K."/>
        </authorList>
    </citation>
    <scope>NUCLEOTIDE SEQUENCE [LARGE SCALE GENOMIC DNA]</scope>
    <source>
        <strain evidence="25 26">YIM 132180</strain>
    </source>
</reference>
<evidence type="ECO:0000256" key="21">
    <source>
        <dbReference type="ARBA" id="ARBA00049161"/>
    </source>
</evidence>
<evidence type="ECO:0000256" key="3">
    <source>
        <dbReference type="ARBA" id="ARBA00004799"/>
    </source>
</evidence>
<evidence type="ECO:0000313" key="25">
    <source>
        <dbReference type="EMBL" id="KAB0682899.1"/>
    </source>
</evidence>
<dbReference type="EMBL" id="VZDO01000001">
    <property type="protein sequence ID" value="KAB0682899.1"/>
    <property type="molecule type" value="Genomic_DNA"/>
</dbReference>
<evidence type="ECO:0000256" key="12">
    <source>
        <dbReference type="ARBA" id="ARBA00022840"/>
    </source>
</evidence>
<comment type="pathway">
    <text evidence="3">Cofactor biosynthesis; tetrahydrofolate biosynthesis; 7,8-dihydrofolate from 2-amino-4-hydroxy-6-hydroxymethyl-7,8-dihydropteridine diphosphate and 4-aminobenzoate: step 2/2.</text>
</comment>
<evidence type="ECO:0000256" key="17">
    <source>
        <dbReference type="ARBA" id="ARBA00032510"/>
    </source>
</evidence>
<evidence type="ECO:0000259" key="24">
    <source>
        <dbReference type="Pfam" id="PF08245"/>
    </source>
</evidence>
<dbReference type="SUPFAM" id="SSF53623">
    <property type="entry name" value="MurD-like peptide ligases, catalytic domain"/>
    <property type="match status" value="1"/>
</dbReference>
<dbReference type="NCBIfam" id="TIGR01499">
    <property type="entry name" value="folC"/>
    <property type="match status" value="1"/>
</dbReference>
<evidence type="ECO:0000256" key="7">
    <source>
        <dbReference type="ARBA" id="ARBA00013025"/>
    </source>
</evidence>
<comment type="catalytic activity">
    <reaction evidence="21">
        <text>7,8-dihydropteroate + L-glutamate + ATP = 7,8-dihydrofolate + ADP + phosphate + H(+)</text>
        <dbReference type="Rhea" id="RHEA:23584"/>
        <dbReference type="ChEBI" id="CHEBI:15378"/>
        <dbReference type="ChEBI" id="CHEBI:17839"/>
        <dbReference type="ChEBI" id="CHEBI:29985"/>
        <dbReference type="ChEBI" id="CHEBI:30616"/>
        <dbReference type="ChEBI" id="CHEBI:43474"/>
        <dbReference type="ChEBI" id="CHEBI:57451"/>
        <dbReference type="ChEBI" id="CHEBI:456216"/>
        <dbReference type="EC" id="6.3.2.12"/>
    </reaction>
</comment>
<keyword evidence="11 22" id="KW-0547">Nucleotide-binding</keyword>
<comment type="catalytic activity">
    <reaction evidence="19">
        <text>10-formyltetrahydrofolyl-(gamma-L-Glu)(n) + L-glutamate + ATP = 10-formyltetrahydrofolyl-(gamma-L-Glu)(n+1) + ADP + phosphate + H(+)</text>
        <dbReference type="Rhea" id="RHEA:51904"/>
        <dbReference type="Rhea" id="RHEA-COMP:13088"/>
        <dbReference type="Rhea" id="RHEA-COMP:14300"/>
        <dbReference type="ChEBI" id="CHEBI:15378"/>
        <dbReference type="ChEBI" id="CHEBI:29985"/>
        <dbReference type="ChEBI" id="CHEBI:30616"/>
        <dbReference type="ChEBI" id="CHEBI:43474"/>
        <dbReference type="ChEBI" id="CHEBI:134413"/>
        <dbReference type="ChEBI" id="CHEBI:456216"/>
        <dbReference type="EC" id="6.3.2.17"/>
    </reaction>
</comment>
<evidence type="ECO:0000256" key="6">
    <source>
        <dbReference type="ARBA" id="ARBA00013023"/>
    </source>
</evidence>
<dbReference type="UniPathway" id="UPA00077">
    <property type="reaction ID" value="UER00157"/>
</dbReference>
<comment type="catalytic activity">
    <reaction evidence="20">
        <text>(6R)-5,10-methylenetetrahydrofolyl-(gamma-L-Glu)(n) + L-glutamate + ATP = (6R)-5,10-methylenetetrahydrofolyl-(gamma-L-Glu)(n+1) + ADP + phosphate + H(+)</text>
        <dbReference type="Rhea" id="RHEA:51912"/>
        <dbReference type="Rhea" id="RHEA-COMP:13257"/>
        <dbReference type="Rhea" id="RHEA-COMP:13258"/>
        <dbReference type="ChEBI" id="CHEBI:15378"/>
        <dbReference type="ChEBI" id="CHEBI:29985"/>
        <dbReference type="ChEBI" id="CHEBI:30616"/>
        <dbReference type="ChEBI" id="CHEBI:43474"/>
        <dbReference type="ChEBI" id="CHEBI:136572"/>
        <dbReference type="ChEBI" id="CHEBI:456216"/>
        <dbReference type="EC" id="6.3.2.17"/>
    </reaction>
</comment>
<feature type="domain" description="Mur ligase C-terminal" evidence="23">
    <location>
        <begin position="306"/>
        <end position="409"/>
    </location>
</feature>
<dbReference type="Pfam" id="PF08245">
    <property type="entry name" value="Mur_ligase_M"/>
    <property type="match status" value="1"/>
</dbReference>
<evidence type="ECO:0000256" key="15">
    <source>
        <dbReference type="ARBA" id="ARBA00030048"/>
    </source>
</evidence>
<dbReference type="InterPro" id="IPR013221">
    <property type="entry name" value="Mur_ligase_cen"/>
</dbReference>
<keyword evidence="12 22" id="KW-0067">ATP-binding</keyword>
<dbReference type="EC" id="6.3.2.17" evidence="7"/>
<dbReference type="AlphaFoldDB" id="A0A7V7PT71"/>
<dbReference type="Gene3D" id="3.90.190.20">
    <property type="entry name" value="Mur ligase, C-terminal domain"/>
    <property type="match status" value="1"/>
</dbReference>
<dbReference type="InterPro" id="IPR004101">
    <property type="entry name" value="Mur_ligase_C"/>
</dbReference>
<evidence type="ECO:0000256" key="14">
    <source>
        <dbReference type="ARBA" id="ARBA00022909"/>
    </source>
</evidence>
<evidence type="ECO:0000259" key="23">
    <source>
        <dbReference type="Pfam" id="PF02875"/>
    </source>
</evidence>
<evidence type="ECO:0000256" key="9">
    <source>
        <dbReference type="ARBA" id="ARBA00022598"/>
    </source>
</evidence>
<keyword evidence="26" id="KW-1185">Reference proteome</keyword>
<comment type="cofactor">
    <cofactor evidence="1">
        <name>Mg(2+)</name>
        <dbReference type="ChEBI" id="CHEBI:18420"/>
    </cofactor>
</comment>
<dbReference type="PANTHER" id="PTHR11136:SF0">
    <property type="entry name" value="DIHYDROFOLATE SYNTHETASE-RELATED"/>
    <property type="match status" value="1"/>
</dbReference>
<keyword evidence="9 22" id="KW-0436">Ligase</keyword>
<keyword evidence="14" id="KW-0289">Folate biosynthesis</keyword>
<organism evidence="25 26">
    <name type="scientific">Plantimonas leprariae</name>
    <dbReference type="NCBI Taxonomy" id="2615207"/>
    <lineage>
        <taxon>Bacteria</taxon>
        <taxon>Pseudomonadati</taxon>
        <taxon>Pseudomonadota</taxon>
        <taxon>Alphaproteobacteria</taxon>
        <taxon>Hyphomicrobiales</taxon>
        <taxon>Aurantimonadaceae</taxon>
        <taxon>Plantimonas</taxon>
    </lineage>
</organism>
<evidence type="ECO:0000256" key="19">
    <source>
        <dbReference type="ARBA" id="ARBA00047808"/>
    </source>
</evidence>
<keyword evidence="10" id="KW-0479">Metal-binding</keyword>
<dbReference type="PIRSF" id="PIRSF001563">
    <property type="entry name" value="Folylpolyglu_synth"/>
    <property type="match status" value="1"/>
</dbReference>
<evidence type="ECO:0000256" key="2">
    <source>
        <dbReference type="ARBA" id="ARBA00002714"/>
    </source>
</evidence>
<dbReference type="GO" id="GO:0005524">
    <property type="term" value="F:ATP binding"/>
    <property type="evidence" value="ECO:0007669"/>
    <property type="project" value="UniProtKB-KW"/>
</dbReference>
<dbReference type="Proteomes" id="UP000432089">
    <property type="component" value="Unassembled WGS sequence"/>
</dbReference>
<name>A0A7V7PT71_9HYPH</name>
<dbReference type="Gene3D" id="3.40.1190.10">
    <property type="entry name" value="Mur-like, catalytic domain"/>
    <property type="match status" value="1"/>
</dbReference>
<comment type="caution">
    <text evidence="25">The sequence shown here is derived from an EMBL/GenBank/DDBJ whole genome shotgun (WGS) entry which is preliminary data.</text>
</comment>
<dbReference type="PROSITE" id="PS01012">
    <property type="entry name" value="FOLYLPOLYGLU_SYNT_2"/>
    <property type="match status" value="1"/>
</dbReference>
<dbReference type="InterPro" id="IPR001645">
    <property type="entry name" value="Folylpolyglutamate_synth"/>
</dbReference>
<dbReference type="RefSeq" id="WP_150967872.1">
    <property type="nucleotide sequence ID" value="NZ_VZDO01000001.1"/>
</dbReference>
<evidence type="ECO:0000313" key="26">
    <source>
        <dbReference type="Proteomes" id="UP000432089"/>
    </source>
</evidence>
<dbReference type="SUPFAM" id="SSF53244">
    <property type="entry name" value="MurD-like peptide ligases, peptide-binding domain"/>
    <property type="match status" value="1"/>
</dbReference>
<dbReference type="GO" id="GO:0046654">
    <property type="term" value="P:tetrahydrofolate biosynthetic process"/>
    <property type="evidence" value="ECO:0007669"/>
    <property type="project" value="UniProtKB-UniPathway"/>
</dbReference>
<protein>
    <recommendedName>
        <fullName evidence="8">Dihydrofolate synthase/folylpolyglutamate synthase</fullName>
        <ecNumber evidence="6">6.3.2.12</ecNumber>
        <ecNumber evidence="7">6.3.2.17</ecNumber>
    </recommendedName>
    <alternativeName>
        <fullName evidence="17">Folylpoly-gamma-glutamate synthetase-dihydrofolate synthetase</fullName>
    </alternativeName>
    <alternativeName>
        <fullName evidence="15">Folylpolyglutamate synthetase</fullName>
    </alternativeName>
    <alternativeName>
        <fullName evidence="16">Tetrahydrofolylpolyglutamate synthase</fullName>
    </alternativeName>
</protein>
<evidence type="ECO:0000256" key="22">
    <source>
        <dbReference type="PIRNR" id="PIRNR001563"/>
    </source>
</evidence>
<dbReference type="GO" id="GO:0005737">
    <property type="term" value="C:cytoplasm"/>
    <property type="evidence" value="ECO:0007669"/>
    <property type="project" value="TreeGrafter"/>
</dbReference>
<comment type="catalytic activity">
    <reaction evidence="18">
        <text>(6S)-5,6,7,8-tetrahydrofolyl-(gamma-L-Glu)(n) + L-glutamate + ATP = (6S)-5,6,7,8-tetrahydrofolyl-(gamma-L-Glu)(n+1) + ADP + phosphate + H(+)</text>
        <dbReference type="Rhea" id="RHEA:10580"/>
        <dbReference type="Rhea" id="RHEA-COMP:14738"/>
        <dbReference type="Rhea" id="RHEA-COMP:14740"/>
        <dbReference type="ChEBI" id="CHEBI:15378"/>
        <dbReference type="ChEBI" id="CHEBI:29985"/>
        <dbReference type="ChEBI" id="CHEBI:30616"/>
        <dbReference type="ChEBI" id="CHEBI:43474"/>
        <dbReference type="ChEBI" id="CHEBI:141005"/>
        <dbReference type="ChEBI" id="CHEBI:456216"/>
        <dbReference type="EC" id="6.3.2.17"/>
    </reaction>
</comment>
<dbReference type="InterPro" id="IPR036565">
    <property type="entry name" value="Mur-like_cat_sf"/>
</dbReference>
<comment type="pathway">
    <text evidence="4">Cofactor biosynthesis; tetrahydrofolylpolyglutamate biosynthesis.</text>
</comment>
<accession>A0A7V7PT71</accession>
<dbReference type="EC" id="6.3.2.12" evidence="6"/>
<evidence type="ECO:0000256" key="5">
    <source>
        <dbReference type="ARBA" id="ARBA00008276"/>
    </source>
</evidence>
<dbReference type="PANTHER" id="PTHR11136">
    <property type="entry name" value="FOLYLPOLYGLUTAMATE SYNTHASE-RELATED"/>
    <property type="match status" value="1"/>
</dbReference>
<evidence type="ECO:0000256" key="20">
    <source>
        <dbReference type="ARBA" id="ARBA00049035"/>
    </source>
</evidence>